<dbReference type="Proteomes" id="UP000541444">
    <property type="component" value="Unassembled WGS sequence"/>
</dbReference>
<proteinExistence type="predicted"/>
<evidence type="ECO:0000313" key="1">
    <source>
        <dbReference type="EMBL" id="KAF6164516.1"/>
    </source>
</evidence>
<name>A0A7J7NBI3_9MAGN</name>
<accession>A0A7J7NBI3</accession>
<reference evidence="1 2" key="1">
    <citation type="journal article" date="2020" name="IScience">
        <title>Genome Sequencing of the Endangered Kingdonia uniflora (Circaeasteraceae, Ranunculales) Reveals Potential Mechanisms of Evolutionary Specialization.</title>
        <authorList>
            <person name="Sun Y."/>
            <person name="Deng T."/>
            <person name="Zhang A."/>
            <person name="Moore M.J."/>
            <person name="Landis J.B."/>
            <person name="Lin N."/>
            <person name="Zhang H."/>
            <person name="Zhang X."/>
            <person name="Huang J."/>
            <person name="Zhang X."/>
            <person name="Sun H."/>
            <person name="Wang H."/>
        </authorList>
    </citation>
    <scope>NUCLEOTIDE SEQUENCE [LARGE SCALE GENOMIC DNA]</scope>
    <source>
        <strain evidence="1">TB1705</strain>
        <tissue evidence="1">Leaf</tissue>
    </source>
</reference>
<dbReference type="EMBL" id="JACGCM010000926">
    <property type="protein sequence ID" value="KAF6164516.1"/>
    <property type="molecule type" value="Genomic_DNA"/>
</dbReference>
<dbReference type="AlphaFoldDB" id="A0A7J7NBI3"/>
<comment type="caution">
    <text evidence="1">The sequence shown here is derived from an EMBL/GenBank/DDBJ whole genome shotgun (WGS) entry which is preliminary data.</text>
</comment>
<organism evidence="1 2">
    <name type="scientific">Kingdonia uniflora</name>
    <dbReference type="NCBI Taxonomy" id="39325"/>
    <lineage>
        <taxon>Eukaryota</taxon>
        <taxon>Viridiplantae</taxon>
        <taxon>Streptophyta</taxon>
        <taxon>Embryophyta</taxon>
        <taxon>Tracheophyta</taxon>
        <taxon>Spermatophyta</taxon>
        <taxon>Magnoliopsida</taxon>
        <taxon>Ranunculales</taxon>
        <taxon>Circaeasteraceae</taxon>
        <taxon>Kingdonia</taxon>
    </lineage>
</organism>
<protein>
    <submittedName>
        <fullName evidence="1">Uncharacterized protein</fullName>
    </submittedName>
</protein>
<evidence type="ECO:0000313" key="2">
    <source>
        <dbReference type="Proteomes" id="UP000541444"/>
    </source>
</evidence>
<sequence length="59" mass="7005">MMIDSRFKCFNSLLNLSRIISPHSKNSSPKFFFFKKNIKHVICSNKNKSIRINKRLSLF</sequence>
<keyword evidence="2" id="KW-1185">Reference proteome</keyword>
<gene>
    <name evidence="1" type="ORF">GIB67_025342</name>
</gene>
<feature type="non-terminal residue" evidence="1">
    <location>
        <position position="59"/>
    </location>
</feature>